<dbReference type="Gene3D" id="3.40.50.180">
    <property type="entry name" value="Methylesterase CheB, C-terminal domain"/>
    <property type="match status" value="1"/>
</dbReference>
<evidence type="ECO:0000256" key="4">
    <source>
        <dbReference type="PROSITE-ProRule" id="PRU00050"/>
    </source>
</evidence>
<accession>A0ABW8IKN0</accession>
<keyword evidence="4" id="KW-0145">Chemotaxis</keyword>
<feature type="active site" evidence="4">
    <location>
        <position position="132"/>
    </location>
</feature>
<keyword evidence="1 4" id="KW-0378">Hydrolase</keyword>
<name>A0ABW8IKN0_9GAMM</name>
<dbReference type="PANTHER" id="PTHR42872:SF6">
    <property type="entry name" value="PROTEIN-GLUTAMATE METHYLESTERASE_PROTEIN-GLUTAMINE GLUTAMINASE"/>
    <property type="match status" value="1"/>
</dbReference>
<dbReference type="SUPFAM" id="SSF52738">
    <property type="entry name" value="Methylesterase CheB, C-terminal domain"/>
    <property type="match status" value="1"/>
</dbReference>
<protein>
    <recommendedName>
        <fullName evidence="2">protein-glutamate methylesterase</fullName>
        <ecNumber evidence="2">3.1.1.61</ecNumber>
    </recommendedName>
</protein>
<feature type="active site" evidence="4">
    <location>
        <position position="39"/>
    </location>
</feature>
<proteinExistence type="predicted"/>
<dbReference type="PROSITE" id="PS50122">
    <property type="entry name" value="CHEB"/>
    <property type="match status" value="1"/>
</dbReference>
<evidence type="ECO:0000313" key="6">
    <source>
        <dbReference type="EMBL" id="MFK2855777.1"/>
    </source>
</evidence>
<keyword evidence="7" id="KW-1185">Reference proteome</keyword>
<comment type="catalytic activity">
    <reaction evidence="3">
        <text>[protein]-L-glutamate 5-O-methyl ester + H2O = L-glutamyl-[protein] + methanol + H(+)</text>
        <dbReference type="Rhea" id="RHEA:23236"/>
        <dbReference type="Rhea" id="RHEA-COMP:10208"/>
        <dbReference type="Rhea" id="RHEA-COMP:10311"/>
        <dbReference type="ChEBI" id="CHEBI:15377"/>
        <dbReference type="ChEBI" id="CHEBI:15378"/>
        <dbReference type="ChEBI" id="CHEBI:17790"/>
        <dbReference type="ChEBI" id="CHEBI:29973"/>
        <dbReference type="ChEBI" id="CHEBI:82795"/>
        <dbReference type="EC" id="3.1.1.61"/>
    </reaction>
</comment>
<dbReference type="Proteomes" id="UP001620409">
    <property type="component" value="Unassembled WGS sequence"/>
</dbReference>
<comment type="caution">
    <text evidence="6">The sequence shown here is derived from an EMBL/GenBank/DDBJ whole genome shotgun (WGS) entry which is preliminary data.</text>
</comment>
<dbReference type="InterPro" id="IPR000673">
    <property type="entry name" value="Sig_transdc_resp-reg_Me-estase"/>
</dbReference>
<evidence type="ECO:0000256" key="1">
    <source>
        <dbReference type="ARBA" id="ARBA00022801"/>
    </source>
</evidence>
<sequence length="189" mass="19631">MSRPTAIAIGCSAGGVDALKSVLGGLDAKLSQAILVCLHSHADTVDMLCDVLGRMSALPVIEAVEREVVQPGVVYLAPSGYHLLVESDLHFALSIDPRVNHARPSIDVLFYSAAEAWRDGLIGVVLTGANADGAAGLRRIRQLGGLAVVQSPVDAEAATMPQAALDTAGADYCVPLSEIAHVLNRLCLA</sequence>
<gene>
    <name evidence="6" type="ORF">ISP18_14340</name>
</gene>
<dbReference type="EC" id="3.1.1.61" evidence="2"/>
<dbReference type="RefSeq" id="WP_380013251.1">
    <property type="nucleotide sequence ID" value="NZ_JADIKI010000023.1"/>
</dbReference>
<dbReference type="CDD" id="cd16433">
    <property type="entry name" value="CheB"/>
    <property type="match status" value="1"/>
</dbReference>
<dbReference type="PANTHER" id="PTHR42872">
    <property type="entry name" value="PROTEIN-GLUTAMATE METHYLESTERASE/PROTEIN-GLUTAMINE GLUTAMINASE"/>
    <property type="match status" value="1"/>
</dbReference>
<feature type="domain" description="CheB-type methylesterase" evidence="5">
    <location>
        <begin position="1"/>
        <end position="183"/>
    </location>
</feature>
<reference evidence="6 7" key="1">
    <citation type="submission" date="2020-10" db="EMBL/GenBank/DDBJ databases">
        <title>Phylogeny of dyella-like bacteria.</title>
        <authorList>
            <person name="Fu J."/>
        </authorList>
    </citation>
    <scope>NUCLEOTIDE SEQUENCE [LARGE SCALE GENOMIC DNA]</scope>
    <source>
        <strain evidence="6 7">DHG40</strain>
    </source>
</reference>
<evidence type="ECO:0000259" key="5">
    <source>
        <dbReference type="PROSITE" id="PS50122"/>
    </source>
</evidence>
<organism evidence="6 7">
    <name type="scientific">Dyella humi</name>
    <dbReference type="NCBI Taxonomy" id="1770547"/>
    <lineage>
        <taxon>Bacteria</taxon>
        <taxon>Pseudomonadati</taxon>
        <taxon>Pseudomonadota</taxon>
        <taxon>Gammaproteobacteria</taxon>
        <taxon>Lysobacterales</taxon>
        <taxon>Rhodanobacteraceae</taxon>
        <taxon>Dyella</taxon>
    </lineage>
</organism>
<dbReference type="InterPro" id="IPR035909">
    <property type="entry name" value="CheB_C"/>
</dbReference>
<feature type="active site" evidence="4">
    <location>
        <position position="12"/>
    </location>
</feature>
<evidence type="ECO:0000256" key="3">
    <source>
        <dbReference type="ARBA" id="ARBA00048267"/>
    </source>
</evidence>
<dbReference type="EMBL" id="JADIKI010000023">
    <property type="protein sequence ID" value="MFK2855777.1"/>
    <property type="molecule type" value="Genomic_DNA"/>
</dbReference>
<evidence type="ECO:0000313" key="7">
    <source>
        <dbReference type="Proteomes" id="UP001620409"/>
    </source>
</evidence>
<evidence type="ECO:0000256" key="2">
    <source>
        <dbReference type="ARBA" id="ARBA00039140"/>
    </source>
</evidence>
<dbReference type="Pfam" id="PF01339">
    <property type="entry name" value="CheB_methylest"/>
    <property type="match status" value="1"/>
</dbReference>